<reference evidence="9 10" key="1">
    <citation type="journal article" date="2008" name="BMC Genomics">
        <title>The linear chromosome of the plant-pathogenic mycoplasma 'Candidatus Phytoplasma mali'.</title>
        <authorList>
            <person name="Kube M."/>
            <person name="Schneider B."/>
            <person name="Kuhl H."/>
            <person name="Dandekar T."/>
            <person name="Heitmann K."/>
            <person name="Migdoll A.M."/>
            <person name="Reinhardt R."/>
            <person name="Seemueller E."/>
        </authorList>
    </citation>
    <scope>NUCLEOTIDE SEQUENCE [LARGE SCALE GENOMIC DNA]</scope>
    <source>
        <strain evidence="9 10">AT</strain>
    </source>
</reference>
<dbReference type="InterPro" id="IPR036005">
    <property type="entry name" value="Creatinase/aminopeptidase-like"/>
</dbReference>
<dbReference type="HOGENOM" id="CLU_017266_1_0_14"/>
<dbReference type="PANTHER" id="PTHR43226:SF4">
    <property type="entry name" value="XAA-PRO AMINOPEPTIDASE 3"/>
    <property type="match status" value="1"/>
</dbReference>
<sequence>MFLQNRNNFISQMKNNTIALFYSGVSAFKNGDQKFPFEVNRNFYYLTGINQENTILLLIKKNNQTQTFLFANVSDQLTLLWDGEFLSFKEIAEISQLPLLNILNILSFNKFLNQKINFIKNYPQEIFKGIYLDLFCLPSEISINWAFKQFKFLSNLYPFLKIYNSSSILFYLRKQKKLEELENIQKALHVNHHALINMIKNIKKCKYEYQTDAHYNYYLEKNQTKKSFDTIAACGKNALILHYNKNNNLLNKNELLLFDAGVEYKKYSSDITRCYPISGKFNSFQKQIYNLVLETNKKIIEWVRPYHTFGEFNTYGKDIMAKGLKKIGLFKENTNINQYCYHNFGHHLGLDLHDLNFSQDDILGENSVVTVEPGLYLPEFNIGIRIEDNILIKNNGAINLSQHIPKEIFEIENLMQKFIN</sequence>
<keyword evidence="9" id="KW-0031">Aminopeptidase</keyword>
<dbReference type="GO" id="GO:0070006">
    <property type="term" value="F:metalloaminopeptidase activity"/>
    <property type="evidence" value="ECO:0007669"/>
    <property type="project" value="InterPro"/>
</dbReference>
<evidence type="ECO:0000313" key="9">
    <source>
        <dbReference type="EMBL" id="CAP18229.1"/>
    </source>
</evidence>
<dbReference type="KEGG" id="pml:ATP_00042"/>
<keyword evidence="9" id="KW-0645">Protease</keyword>
<comment type="catalytic activity">
    <reaction evidence="1">
        <text>Release of any N-terminal amino acid, including proline, that is linked to proline, even from a dipeptide or tripeptide.</text>
        <dbReference type="EC" id="3.4.11.9"/>
    </reaction>
</comment>
<evidence type="ECO:0000256" key="1">
    <source>
        <dbReference type="ARBA" id="ARBA00001424"/>
    </source>
</evidence>
<dbReference type="InterPro" id="IPR029149">
    <property type="entry name" value="Creatin/AminoP/Spt16_N"/>
</dbReference>
<dbReference type="EMBL" id="CU469464">
    <property type="protein sequence ID" value="CAP18229.1"/>
    <property type="molecule type" value="Genomic_DNA"/>
</dbReference>
<evidence type="ECO:0000256" key="5">
    <source>
        <dbReference type="ARBA" id="ARBA00022723"/>
    </source>
</evidence>
<dbReference type="EC" id="3.4.11.9" evidence="4"/>
<gene>
    <name evidence="9" type="primary">pepP</name>
    <name evidence="9" type="ordered locus">ATP_00042</name>
</gene>
<dbReference type="SMART" id="SM01011">
    <property type="entry name" value="AMP_N"/>
    <property type="match status" value="1"/>
</dbReference>
<dbReference type="GO" id="GO:0030145">
    <property type="term" value="F:manganese ion binding"/>
    <property type="evidence" value="ECO:0007669"/>
    <property type="project" value="InterPro"/>
</dbReference>
<organism evidence="10">
    <name type="scientific">Phytoplasma mali (strain AT)</name>
    <dbReference type="NCBI Taxonomy" id="482235"/>
    <lineage>
        <taxon>Bacteria</taxon>
        <taxon>Bacillati</taxon>
        <taxon>Mycoplasmatota</taxon>
        <taxon>Mollicutes</taxon>
        <taxon>Acholeplasmatales</taxon>
        <taxon>Acholeplasmataceae</taxon>
        <taxon>Candidatus Phytoplasma</taxon>
        <taxon>16SrX (Apple proliferation group)</taxon>
    </lineage>
</organism>
<keyword evidence="10" id="KW-1185">Reference proteome</keyword>
<dbReference type="Gene3D" id="3.40.350.10">
    <property type="entry name" value="Creatinase/prolidase N-terminal domain"/>
    <property type="match status" value="1"/>
</dbReference>
<dbReference type="AlphaFoldDB" id="B3R065"/>
<comment type="cofactor">
    <cofactor evidence="2">
        <name>Mn(2+)</name>
        <dbReference type="ChEBI" id="CHEBI:29035"/>
    </cofactor>
</comment>
<dbReference type="eggNOG" id="COG0006">
    <property type="taxonomic scope" value="Bacteria"/>
</dbReference>
<comment type="similarity">
    <text evidence="3">Belongs to the peptidase M24B family.</text>
</comment>
<protein>
    <recommendedName>
        <fullName evidence="4">Xaa-Pro aminopeptidase</fullName>
        <ecNumber evidence="4">3.4.11.9</ecNumber>
    </recommendedName>
</protein>
<dbReference type="GO" id="GO:0005829">
    <property type="term" value="C:cytosol"/>
    <property type="evidence" value="ECO:0007669"/>
    <property type="project" value="TreeGrafter"/>
</dbReference>
<dbReference type="Pfam" id="PF00557">
    <property type="entry name" value="Peptidase_M24"/>
    <property type="match status" value="1"/>
</dbReference>
<evidence type="ECO:0000256" key="3">
    <source>
        <dbReference type="ARBA" id="ARBA00008766"/>
    </source>
</evidence>
<dbReference type="STRING" id="37692.ATP_00042"/>
<keyword evidence="7" id="KW-0464">Manganese</keyword>
<dbReference type="InterPro" id="IPR007865">
    <property type="entry name" value="Aminopep_P_N"/>
</dbReference>
<dbReference type="Gene3D" id="3.90.230.10">
    <property type="entry name" value="Creatinase/methionine aminopeptidase superfamily"/>
    <property type="match status" value="1"/>
</dbReference>
<dbReference type="SUPFAM" id="SSF53092">
    <property type="entry name" value="Creatinase/prolidase N-terminal domain"/>
    <property type="match status" value="1"/>
</dbReference>
<dbReference type="Pfam" id="PF05195">
    <property type="entry name" value="AMP_N"/>
    <property type="match status" value="1"/>
</dbReference>
<evidence type="ECO:0000259" key="8">
    <source>
        <dbReference type="SMART" id="SM01011"/>
    </source>
</evidence>
<evidence type="ECO:0000313" key="10">
    <source>
        <dbReference type="Proteomes" id="UP000002020"/>
    </source>
</evidence>
<name>B3R065_PHYMT</name>
<evidence type="ECO:0000256" key="7">
    <source>
        <dbReference type="ARBA" id="ARBA00023211"/>
    </source>
</evidence>
<proteinExistence type="inferred from homology"/>
<dbReference type="SUPFAM" id="SSF55920">
    <property type="entry name" value="Creatinase/aminopeptidase"/>
    <property type="match status" value="1"/>
</dbReference>
<evidence type="ECO:0000256" key="2">
    <source>
        <dbReference type="ARBA" id="ARBA00001936"/>
    </source>
</evidence>
<dbReference type="Proteomes" id="UP000002020">
    <property type="component" value="Chromosome"/>
</dbReference>
<dbReference type="GO" id="GO:0006508">
    <property type="term" value="P:proteolysis"/>
    <property type="evidence" value="ECO:0007669"/>
    <property type="project" value="TreeGrafter"/>
</dbReference>
<evidence type="ECO:0000256" key="6">
    <source>
        <dbReference type="ARBA" id="ARBA00022801"/>
    </source>
</evidence>
<evidence type="ECO:0000256" key="4">
    <source>
        <dbReference type="ARBA" id="ARBA00012574"/>
    </source>
</evidence>
<dbReference type="PANTHER" id="PTHR43226">
    <property type="entry name" value="XAA-PRO AMINOPEPTIDASE 3"/>
    <property type="match status" value="1"/>
</dbReference>
<keyword evidence="5" id="KW-0479">Metal-binding</keyword>
<keyword evidence="6" id="KW-0378">Hydrolase</keyword>
<dbReference type="InterPro" id="IPR000994">
    <property type="entry name" value="Pept_M24"/>
</dbReference>
<dbReference type="InterPro" id="IPR052433">
    <property type="entry name" value="X-Pro_dipept-like"/>
</dbReference>
<feature type="domain" description="Aminopeptidase P N-terminal" evidence="8">
    <location>
        <begin position="1"/>
        <end position="127"/>
    </location>
</feature>
<accession>B3R065</accession>